<keyword evidence="8" id="KW-1185">Reference proteome</keyword>
<dbReference type="PANTHER" id="PTHR11785">
    <property type="entry name" value="AMINO ACID TRANSPORTER"/>
    <property type="match status" value="1"/>
</dbReference>
<evidence type="ECO:0000256" key="5">
    <source>
        <dbReference type="SAM" id="MobiDB-lite"/>
    </source>
</evidence>
<evidence type="ECO:0000256" key="2">
    <source>
        <dbReference type="ARBA" id="ARBA00022692"/>
    </source>
</evidence>
<dbReference type="InterPro" id="IPR002293">
    <property type="entry name" value="AA/rel_permease1"/>
</dbReference>
<keyword evidence="4 6" id="KW-0472">Membrane</keyword>
<reference evidence="7 8" key="1">
    <citation type="submission" date="2019-01" db="EMBL/GenBank/DDBJ databases">
        <title>A draft genome assembly of the solar-powered sea slug Elysia chlorotica.</title>
        <authorList>
            <person name="Cai H."/>
            <person name="Li Q."/>
            <person name="Fang X."/>
            <person name="Li J."/>
            <person name="Curtis N.E."/>
            <person name="Altenburger A."/>
            <person name="Shibata T."/>
            <person name="Feng M."/>
            <person name="Maeda T."/>
            <person name="Schwartz J.A."/>
            <person name="Shigenobu S."/>
            <person name="Lundholm N."/>
            <person name="Nishiyama T."/>
            <person name="Yang H."/>
            <person name="Hasebe M."/>
            <person name="Li S."/>
            <person name="Pierce S.K."/>
            <person name="Wang J."/>
        </authorList>
    </citation>
    <scope>NUCLEOTIDE SEQUENCE [LARGE SCALE GENOMIC DNA]</scope>
    <source>
        <strain evidence="7">EC2010</strain>
        <tissue evidence="7">Whole organism of an adult</tissue>
    </source>
</reference>
<comment type="subcellular location">
    <subcellularLocation>
        <location evidence="1">Membrane</location>
        <topology evidence="1">Multi-pass membrane protein</topology>
    </subcellularLocation>
</comment>
<dbReference type="GO" id="GO:0016020">
    <property type="term" value="C:membrane"/>
    <property type="evidence" value="ECO:0007669"/>
    <property type="project" value="UniProtKB-SubCell"/>
</dbReference>
<keyword evidence="2 6" id="KW-0812">Transmembrane</keyword>
<dbReference type="STRING" id="188477.A0A433UDR7"/>
<dbReference type="InterPro" id="IPR050598">
    <property type="entry name" value="AminoAcid_Transporter"/>
</dbReference>
<feature type="transmembrane region" description="Helical" evidence="6">
    <location>
        <begin position="127"/>
        <end position="153"/>
    </location>
</feature>
<evidence type="ECO:0008006" key="9">
    <source>
        <dbReference type="Google" id="ProtNLM"/>
    </source>
</evidence>
<evidence type="ECO:0000313" key="7">
    <source>
        <dbReference type="EMBL" id="RUS92001.1"/>
    </source>
</evidence>
<feature type="compositionally biased region" description="Low complexity" evidence="5">
    <location>
        <begin position="9"/>
        <end position="29"/>
    </location>
</feature>
<proteinExistence type="predicted"/>
<dbReference type="FunFam" id="1.20.1740.10:FF:000092">
    <property type="entry name" value="Putative L-type amino acid transporter 1-like protein MLAS"/>
    <property type="match status" value="1"/>
</dbReference>
<feature type="transmembrane region" description="Helical" evidence="6">
    <location>
        <begin position="165"/>
        <end position="189"/>
    </location>
</feature>
<name>A0A433UDR7_ELYCH</name>
<comment type="caution">
    <text evidence="7">The sequence shown here is derived from an EMBL/GenBank/DDBJ whole genome shotgun (WGS) entry which is preliminary data.</text>
</comment>
<feature type="transmembrane region" description="Helical" evidence="6">
    <location>
        <begin position="82"/>
        <end position="107"/>
    </location>
</feature>
<evidence type="ECO:0000256" key="3">
    <source>
        <dbReference type="ARBA" id="ARBA00022989"/>
    </source>
</evidence>
<evidence type="ECO:0000256" key="1">
    <source>
        <dbReference type="ARBA" id="ARBA00004141"/>
    </source>
</evidence>
<dbReference type="Gene3D" id="1.20.1740.10">
    <property type="entry name" value="Amino acid/polyamine transporter I"/>
    <property type="match status" value="1"/>
</dbReference>
<gene>
    <name evidence="7" type="ORF">EGW08_000214</name>
</gene>
<sequence length="190" mass="19875">MAEASVTYSKSPGRSTMSSSSSSSSSSSASSCSVNIVEEIRLRQHLGLGNGIGIIVGIIIGSGIFISPKGVLLEAGSVGSSLIIWAICGAICLLGAMCYAELGTAVLKSGADYAYINEAYGTFPAFLYLWVAVVIILPTGNAITALTFANYVLQPVFPECGPPSTLISLTAALCISKSYFVWCVFLWVFF</sequence>
<evidence type="ECO:0000313" key="8">
    <source>
        <dbReference type="Proteomes" id="UP000271974"/>
    </source>
</evidence>
<evidence type="ECO:0000256" key="6">
    <source>
        <dbReference type="SAM" id="Phobius"/>
    </source>
</evidence>
<dbReference type="Proteomes" id="UP000271974">
    <property type="component" value="Unassembled WGS sequence"/>
</dbReference>
<dbReference type="EMBL" id="RQTK01000003">
    <property type="protein sequence ID" value="RUS92001.1"/>
    <property type="molecule type" value="Genomic_DNA"/>
</dbReference>
<dbReference type="PANTHER" id="PTHR11785:SF528">
    <property type="entry name" value="AMINO ACID TRANSPORTER PROTEIN JHI-21"/>
    <property type="match status" value="1"/>
</dbReference>
<dbReference type="Pfam" id="PF13520">
    <property type="entry name" value="AA_permease_2"/>
    <property type="match status" value="1"/>
</dbReference>
<evidence type="ECO:0000256" key="4">
    <source>
        <dbReference type="ARBA" id="ARBA00023136"/>
    </source>
</evidence>
<organism evidence="7 8">
    <name type="scientific">Elysia chlorotica</name>
    <name type="common">Eastern emerald elysia</name>
    <name type="synonym">Sea slug</name>
    <dbReference type="NCBI Taxonomy" id="188477"/>
    <lineage>
        <taxon>Eukaryota</taxon>
        <taxon>Metazoa</taxon>
        <taxon>Spiralia</taxon>
        <taxon>Lophotrochozoa</taxon>
        <taxon>Mollusca</taxon>
        <taxon>Gastropoda</taxon>
        <taxon>Heterobranchia</taxon>
        <taxon>Euthyneura</taxon>
        <taxon>Panpulmonata</taxon>
        <taxon>Sacoglossa</taxon>
        <taxon>Placobranchoidea</taxon>
        <taxon>Plakobranchidae</taxon>
        <taxon>Elysia</taxon>
    </lineage>
</organism>
<dbReference type="GO" id="GO:0015179">
    <property type="term" value="F:L-amino acid transmembrane transporter activity"/>
    <property type="evidence" value="ECO:0007669"/>
    <property type="project" value="TreeGrafter"/>
</dbReference>
<keyword evidence="3 6" id="KW-1133">Transmembrane helix</keyword>
<accession>A0A433UDR7</accession>
<protein>
    <recommendedName>
        <fullName evidence="9">Amino acid permease/ SLC12A domain-containing protein</fullName>
    </recommendedName>
</protein>
<dbReference type="AlphaFoldDB" id="A0A433UDR7"/>
<feature type="transmembrane region" description="Helical" evidence="6">
    <location>
        <begin position="46"/>
        <end position="67"/>
    </location>
</feature>
<feature type="region of interest" description="Disordered" evidence="5">
    <location>
        <begin position="1"/>
        <end position="29"/>
    </location>
</feature>
<dbReference type="OrthoDB" id="10062876at2759"/>